<evidence type="ECO:0000256" key="1">
    <source>
        <dbReference type="SAM" id="SignalP"/>
    </source>
</evidence>
<dbReference type="Proteomes" id="UP000295497">
    <property type="component" value="Chromosome"/>
</dbReference>
<evidence type="ECO:0000313" key="3">
    <source>
        <dbReference type="Proteomes" id="UP000295497"/>
    </source>
</evidence>
<keyword evidence="1" id="KW-0732">Signal</keyword>
<dbReference type="EMBL" id="CP012672">
    <property type="protein sequence ID" value="AUX31380.1"/>
    <property type="molecule type" value="Genomic_DNA"/>
</dbReference>
<protein>
    <recommendedName>
        <fullName evidence="4">Secreted protein</fullName>
    </recommendedName>
</protein>
<dbReference type="AlphaFoldDB" id="A0A4P2QMV5"/>
<gene>
    <name evidence="2" type="ORF">SOCE836_035090</name>
</gene>
<evidence type="ECO:0000313" key="2">
    <source>
        <dbReference type="EMBL" id="AUX31380.1"/>
    </source>
</evidence>
<feature type="signal peptide" evidence="1">
    <location>
        <begin position="1"/>
        <end position="20"/>
    </location>
</feature>
<feature type="chain" id="PRO_5020232563" description="Secreted protein" evidence="1">
    <location>
        <begin position="21"/>
        <end position="420"/>
    </location>
</feature>
<dbReference type="PROSITE" id="PS51257">
    <property type="entry name" value="PROKAR_LIPOPROTEIN"/>
    <property type="match status" value="1"/>
</dbReference>
<reference evidence="2 3" key="1">
    <citation type="submission" date="2015-09" db="EMBL/GenBank/DDBJ databases">
        <title>Sorangium comparison.</title>
        <authorList>
            <person name="Zaburannyi N."/>
            <person name="Bunk B."/>
            <person name="Overmann J."/>
            <person name="Mueller R."/>
        </authorList>
    </citation>
    <scope>NUCLEOTIDE SEQUENCE [LARGE SCALE GENOMIC DNA]</scope>
    <source>
        <strain evidence="2 3">So ce836</strain>
    </source>
</reference>
<organism evidence="2 3">
    <name type="scientific">Sorangium cellulosum</name>
    <name type="common">Polyangium cellulosum</name>
    <dbReference type="NCBI Taxonomy" id="56"/>
    <lineage>
        <taxon>Bacteria</taxon>
        <taxon>Pseudomonadati</taxon>
        <taxon>Myxococcota</taxon>
        <taxon>Polyangia</taxon>
        <taxon>Polyangiales</taxon>
        <taxon>Polyangiaceae</taxon>
        <taxon>Sorangium</taxon>
    </lineage>
</organism>
<accession>A0A4P2QMV5</accession>
<sequence length="420" mass="41785">MRRWARRVKSGMVMGSVAMAVVLGTWAGGCATPEDWYCPWDPEPGFKDHPCLVTEEPVDGGDGADACGDADPDAGDACADGGAGADFDSATVPGLDTSTPAACPGQCVPREPFGWSEPALLWIGPQDRAPDCPAAAPIVAYEGRADFTAGTPRPCPACLCDPPDASCELPAAWSTYASFPCDVPGAAETPFAAPGGWDGSCTSAGAIAAGQLCDGALCAQSLEIPAPRVLPGSCAPRIAEGPGEPEEPEGAGSFAIFARACTGTAFAPCADPGMTCTPAPPAGDAAPPEGFLTCIHREGERDCPATYPDRHVFYAGAEDTRGCAPCGCAEPTGGTCSVLASAFSDEACSQLAVGVVVSSAAPFCGAISPGTALGSKSASVVSLDPGTCEPTGGGLTGGVALLGAATLCCRPAPIPDPVPA</sequence>
<proteinExistence type="predicted"/>
<evidence type="ECO:0008006" key="4">
    <source>
        <dbReference type="Google" id="ProtNLM"/>
    </source>
</evidence>
<name>A0A4P2QMV5_SORCE</name>
<dbReference type="RefSeq" id="WP_237245378.1">
    <property type="nucleotide sequence ID" value="NZ_CP012672.1"/>
</dbReference>